<feature type="domain" description="Core-binding (CB)" evidence="4">
    <location>
        <begin position="17"/>
        <end position="96"/>
    </location>
</feature>
<dbReference type="InterPro" id="IPR010998">
    <property type="entry name" value="Integrase_recombinase_N"/>
</dbReference>
<gene>
    <name evidence="5" type="ORF">NSMM_240007</name>
</gene>
<dbReference type="STRING" id="51642.NSMM_240007"/>
<dbReference type="Gene3D" id="1.10.150.130">
    <property type="match status" value="1"/>
</dbReference>
<evidence type="ECO:0000313" key="6">
    <source>
        <dbReference type="Proteomes" id="UP000198729"/>
    </source>
</evidence>
<name>A0A1G5SBP5_9PROT</name>
<keyword evidence="1" id="KW-0229">DNA integration</keyword>
<evidence type="ECO:0000256" key="2">
    <source>
        <dbReference type="ARBA" id="ARBA00023125"/>
    </source>
</evidence>
<evidence type="ECO:0000256" key="1">
    <source>
        <dbReference type="ARBA" id="ARBA00022908"/>
    </source>
</evidence>
<dbReference type="Pfam" id="PF13495">
    <property type="entry name" value="Phage_int_SAM_4"/>
    <property type="match status" value="1"/>
</dbReference>
<protein>
    <recommendedName>
        <fullName evidence="4">Core-binding (CB) domain-containing protein</fullName>
    </recommendedName>
</protein>
<evidence type="ECO:0000313" key="5">
    <source>
        <dbReference type="EMBL" id="SCZ84623.1"/>
    </source>
</evidence>
<dbReference type="EMBL" id="FMWO01000030">
    <property type="protein sequence ID" value="SCZ84623.1"/>
    <property type="molecule type" value="Genomic_DNA"/>
</dbReference>
<dbReference type="PROSITE" id="PS51900">
    <property type="entry name" value="CB"/>
    <property type="match status" value="1"/>
</dbReference>
<dbReference type="GO" id="GO:0003677">
    <property type="term" value="F:DNA binding"/>
    <property type="evidence" value="ECO:0007669"/>
    <property type="project" value="UniProtKB-UniRule"/>
</dbReference>
<organism evidence="5 6">
    <name type="scientific">Nitrosomonas mobilis</name>
    <dbReference type="NCBI Taxonomy" id="51642"/>
    <lineage>
        <taxon>Bacteria</taxon>
        <taxon>Pseudomonadati</taxon>
        <taxon>Pseudomonadota</taxon>
        <taxon>Betaproteobacteria</taxon>
        <taxon>Nitrosomonadales</taxon>
        <taxon>Nitrosomonadaceae</taxon>
        <taxon>Nitrosomonas</taxon>
    </lineage>
</organism>
<dbReference type="InterPro" id="IPR044068">
    <property type="entry name" value="CB"/>
</dbReference>
<dbReference type="InterPro" id="IPR004107">
    <property type="entry name" value="Integrase_SAM-like_N"/>
</dbReference>
<evidence type="ECO:0000256" key="3">
    <source>
        <dbReference type="PROSITE-ProRule" id="PRU01248"/>
    </source>
</evidence>
<reference evidence="5 6" key="1">
    <citation type="submission" date="2016-10" db="EMBL/GenBank/DDBJ databases">
        <authorList>
            <person name="de Groot N.N."/>
        </authorList>
    </citation>
    <scope>NUCLEOTIDE SEQUENCE [LARGE SCALE GENOMIC DNA]</scope>
    <source>
        <strain evidence="5">1</strain>
    </source>
</reference>
<keyword evidence="2 3" id="KW-0238">DNA-binding</keyword>
<evidence type="ECO:0000259" key="4">
    <source>
        <dbReference type="PROSITE" id="PS51900"/>
    </source>
</evidence>
<proteinExistence type="predicted"/>
<dbReference type="GO" id="GO:0015074">
    <property type="term" value="P:DNA integration"/>
    <property type="evidence" value="ECO:0007669"/>
    <property type="project" value="UniProtKB-KW"/>
</dbReference>
<keyword evidence="6" id="KW-1185">Reference proteome</keyword>
<sequence length="96" mass="11292">MLNIFNIITTWQIVQTNTMQSSARKLLDQVRDKIRFKHYSLSTESTYILWIKQFIIFNDVRHPTEMGVAEVERFLTYLATRRHVSSSTQNQALSAI</sequence>
<dbReference type="AlphaFoldDB" id="A0A1G5SBP5"/>
<dbReference type="Proteomes" id="UP000198729">
    <property type="component" value="Unassembled WGS sequence"/>
</dbReference>
<accession>A0A1G5SBP5</accession>